<sequence length="105" mass="10616">MTASGAEAGFTVPSAHPSLPGHFPGHPLVPAVVLIDLATEAARHAFALGPLIAITRGKFQAPVRPGEAVVLRFTRRGDATVGIAGLRGGTPAFSIDAEFAPGAPV</sequence>
<dbReference type="Proteomes" id="UP001196870">
    <property type="component" value="Unassembled WGS sequence"/>
</dbReference>
<name>A0ABS5EYM0_9PROT</name>
<accession>A0ABS5EYM0</accession>
<dbReference type="RefSeq" id="WP_211853062.1">
    <property type="nucleotide sequence ID" value="NZ_JAAGBB010000014.1"/>
</dbReference>
<dbReference type="InterPro" id="IPR029069">
    <property type="entry name" value="HotDog_dom_sf"/>
</dbReference>
<evidence type="ECO:0000259" key="1">
    <source>
        <dbReference type="Pfam" id="PF22818"/>
    </source>
</evidence>
<evidence type="ECO:0000313" key="3">
    <source>
        <dbReference type="Proteomes" id="UP001196870"/>
    </source>
</evidence>
<organism evidence="2 3">
    <name type="scientific">Plastoroseomonas hellenica</name>
    <dbReference type="NCBI Taxonomy" id="2687306"/>
    <lineage>
        <taxon>Bacteria</taxon>
        <taxon>Pseudomonadati</taxon>
        <taxon>Pseudomonadota</taxon>
        <taxon>Alphaproteobacteria</taxon>
        <taxon>Acetobacterales</taxon>
        <taxon>Acetobacteraceae</taxon>
        <taxon>Plastoroseomonas</taxon>
    </lineage>
</organism>
<gene>
    <name evidence="2" type="ORF">GXW71_13610</name>
</gene>
<feature type="domain" description="ApeI dehydratase-like" evidence="1">
    <location>
        <begin position="6"/>
        <end position="76"/>
    </location>
</feature>
<dbReference type="SUPFAM" id="SSF54637">
    <property type="entry name" value="Thioesterase/thiol ester dehydrase-isomerase"/>
    <property type="match status" value="1"/>
</dbReference>
<keyword evidence="3" id="KW-1185">Reference proteome</keyword>
<comment type="caution">
    <text evidence="2">The sequence shown here is derived from an EMBL/GenBank/DDBJ whole genome shotgun (WGS) entry which is preliminary data.</text>
</comment>
<dbReference type="InterPro" id="IPR054545">
    <property type="entry name" value="ApeI-like"/>
</dbReference>
<dbReference type="EMBL" id="JAAGBB010000014">
    <property type="protein sequence ID" value="MBR0665396.1"/>
    <property type="molecule type" value="Genomic_DNA"/>
</dbReference>
<dbReference type="Pfam" id="PF22818">
    <property type="entry name" value="ApeI-like"/>
    <property type="match status" value="1"/>
</dbReference>
<reference evidence="3" key="1">
    <citation type="journal article" date="2021" name="Syst. Appl. Microbiol.">
        <title>Roseomonas hellenica sp. nov., isolated from roots of wild-growing Alkanna tinctoria.</title>
        <authorList>
            <person name="Rat A."/>
            <person name="Naranjo H.D."/>
            <person name="Lebbe L."/>
            <person name="Cnockaert M."/>
            <person name="Krigas N."/>
            <person name="Grigoriadou K."/>
            <person name="Maloupa E."/>
            <person name="Willems A."/>
        </authorList>
    </citation>
    <scope>NUCLEOTIDE SEQUENCE [LARGE SCALE GENOMIC DNA]</scope>
    <source>
        <strain evidence="3">LMG 31523</strain>
    </source>
</reference>
<evidence type="ECO:0000313" key="2">
    <source>
        <dbReference type="EMBL" id="MBR0665396.1"/>
    </source>
</evidence>
<dbReference type="Gene3D" id="3.10.129.10">
    <property type="entry name" value="Hotdog Thioesterase"/>
    <property type="match status" value="1"/>
</dbReference>
<protein>
    <recommendedName>
        <fullName evidence="1">ApeI dehydratase-like domain-containing protein</fullName>
    </recommendedName>
</protein>
<proteinExistence type="predicted"/>